<keyword evidence="1" id="KW-0472">Membrane</keyword>
<keyword evidence="1" id="KW-0812">Transmembrane</keyword>
<keyword evidence="3" id="KW-1185">Reference proteome</keyword>
<organism evidence="2 3">
    <name type="scientific">Actinospica durhamensis</name>
    <dbReference type="NCBI Taxonomy" id="1508375"/>
    <lineage>
        <taxon>Bacteria</taxon>
        <taxon>Bacillati</taxon>
        <taxon>Actinomycetota</taxon>
        <taxon>Actinomycetes</taxon>
        <taxon>Catenulisporales</taxon>
        <taxon>Actinospicaceae</taxon>
        <taxon>Actinospica</taxon>
    </lineage>
</organism>
<reference evidence="2" key="1">
    <citation type="submission" date="2021-04" db="EMBL/GenBank/DDBJ databases">
        <title>Genome based classification of Actinospica acidithermotolerans sp. nov., an actinobacterium isolated from an Indonesian hot spring.</title>
        <authorList>
            <person name="Kusuma A.B."/>
            <person name="Putra K.E."/>
            <person name="Nafisah S."/>
            <person name="Loh J."/>
            <person name="Nouioui I."/>
            <person name="Goodfellow M."/>
        </authorList>
    </citation>
    <scope>NUCLEOTIDE SEQUENCE</scope>
    <source>
        <strain evidence="2">CSCA 57</strain>
    </source>
</reference>
<evidence type="ECO:0000313" key="3">
    <source>
        <dbReference type="Proteomes" id="UP000675781"/>
    </source>
</evidence>
<dbReference type="EMBL" id="JAGSOG010000034">
    <property type="protein sequence ID" value="MBR7833567.1"/>
    <property type="molecule type" value="Genomic_DNA"/>
</dbReference>
<sequence>MLMLGMGAGACHGASRILRQWRDAKRAARGGADGLITDLVVRQPLLDARGQLNNENQSVRFWTGSLTGLMGLAFVVGGVALLLKAGGLG</sequence>
<evidence type="ECO:0000256" key="1">
    <source>
        <dbReference type="SAM" id="Phobius"/>
    </source>
</evidence>
<evidence type="ECO:0000313" key="2">
    <source>
        <dbReference type="EMBL" id="MBR7833567.1"/>
    </source>
</evidence>
<dbReference type="RefSeq" id="WP_212528087.1">
    <property type="nucleotide sequence ID" value="NZ_JAGSOG010000034.1"/>
</dbReference>
<comment type="caution">
    <text evidence="2">The sequence shown here is derived from an EMBL/GenBank/DDBJ whole genome shotgun (WGS) entry which is preliminary data.</text>
</comment>
<dbReference type="Proteomes" id="UP000675781">
    <property type="component" value="Unassembled WGS sequence"/>
</dbReference>
<protein>
    <submittedName>
        <fullName evidence="2">Uncharacterized protein</fullName>
    </submittedName>
</protein>
<dbReference type="AlphaFoldDB" id="A0A941EL10"/>
<keyword evidence="1" id="KW-1133">Transmembrane helix</keyword>
<proteinExistence type="predicted"/>
<accession>A0A941EL10</accession>
<gene>
    <name evidence="2" type="ORF">KDL01_09840</name>
</gene>
<feature type="transmembrane region" description="Helical" evidence="1">
    <location>
        <begin position="61"/>
        <end position="83"/>
    </location>
</feature>
<name>A0A941EL10_9ACTN</name>